<evidence type="ECO:0000256" key="7">
    <source>
        <dbReference type="ARBA" id="ARBA00022723"/>
    </source>
</evidence>
<evidence type="ECO:0000256" key="9">
    <source>
        <dbReference type="ARBA" id="ARBA00022989"/>
    </source>
</evidence>
<accession>A4XPC5</accession>
<sequence length="196" mass="21784">MFTVRLAQSSLRMTSMQWRNTSSRYGLVSILMHWVVALAVFGLFALGFWMVGLSYYDPWRQTAPDLHKSIGVVLFALMLLRVLWRLLNPAPAPLASHGKLTRQASRLGHVLLYLGLFGVMLSGYLISTADGRGIEVFGLFSVPATLTGIAQQEDIAGAIHEYLAWGLVIFAALHGLAALKHHFIDRDSTLLRMFGR</sequence>
<dbReference type="HOGENOM" id="CLU_095321_4_1_6"/>
<feature type="domain" description="Cytochrome b561 bacterial/Ni-hydrogenase" evidence="14">
    <location>
        <begin position="24"/>
        <end position="195"/>
    </location>
</feature>
<dbReference type="GO" id="GO:0022904">
    <property type="term" value="P:respiratory electron transport chain"/>
    <property type="evidence" value="ECO:0007669"/>
    <property type="project" value="InterPro"/>
</dbReference>
<feature type="transmembrane region" description="Helical" evidence="13">
    <location>
        <begin position="107"/>
        <end position="127"/>
    </location>
</feature>
<evidence type="ECO:0000256" key="11">
    <source>
        <dbReference type="ARBA" id="ARBA00023136"/>
    </source>
</evidence>
<feature type="transmembrane region" description="Helical" evidence="13">
    <location>
        <begin position="69"/>
        <end position="87"/>
    </location>
</feature>
<dbReference type="GO" id="GO:0020037">
    <property type="term" value="F:heme binding"/>
    <property type="evidence" value="ECO:0007669"/>
    <property type="project" value="TreeGrafter"/>
</dbReference>
<dbReference type="GO" id="GO:0005886">
    <property type="term" value="C:plasma membrane"/>
    <property type="evidence" value="ECO:0007669"/>
    <property type="project" value="UniProtKB-SubCell"/>
</dbReference>
<evidence type="ECO:0000256" key="10">
    <source>
        <dbReference type="ARBA" id="ARBA00023004"/>
    </source>
</evidence>
<keyword evidence="10" id="KW-0408">Iron</keyword>
<dbReference type="PANTHER" id="PTHR30529:SF1">
    <property type="entry name" value="CYTOCHROME B561 HOMOLOG 2"/>
    <property type="match status" value="1"/>
</dbReference>
<dbReference type="KEGG" id="pmy:Pmen_0418"/>
<evidence type="ECO:0000256" key="5">
    <source>
        <dbReference type="ARBA" id="ARBA00022617"/>
    </source>
</evidence>
<name>A4XPC5_ECTM1</name>
<evidence type="ECO:0000256" key="6">
    <source>
        <dbReference type="ARBA" id="ARBA00022692"/>
    </source>
</evidence>
<dbReference type="InterPro" id="IPR016174">
    <property type="entry name" value="Di-haem_cyt_TM"/>
</dbReference>
<dbReference type="GO" id="GO:0046872">
    <property type="term" value="F:metal ion binding"/>
    <property type="evidence" value="ECO:0007669"/>
    <property type="project" value="UniProtKB-KW"/>
</dbReference>
<keyword evidence="8" id="KW-0249">Electron transport</keyword>
<evidence type="ECO:0000256" key="2">
    <source>
        <dbReference type="ARBA" id="ARBA00004651"/>
    </source>
</evidence>
<evidence type="ECO:0000256" key="3">
    <source>
        <dbReference type="ARBA" id="ARBA00022448"/>
    </source>
</evidence>
<evidence type="ECO:0000256" key="8">
    <source>
        <dbReference type="ARBA" id="ARBA00022982"/>
    </source>
</evidence>
<dbReference type="AlphaFoldDB" id="A4XPC5"/>
<keyword evidence="4" id="KW-1003">Cell membrane</keyword>
<feature type="transmembrane region" description="Helical" evidence="13">
    <location>
        <begin position="162"/>
        <end position="184"/>
    </location>
</feature>
<comment type="similarity">
    <text evidence="12">Belongs to the cytochrome b561 family.</text>
</comment>
<dbReference type="EMBL" id="CP000680">
    <property type="protein sequence ID" value="ABP83191.1"/>
    <property type="molecule type" value="Genomic_DNA"/>
</dbReference>
<proteinExistence type="inferred from homology"/>
<dbReference type="InterPro" id="IPR011577">
    <property type="entry name" value="Cyt_b561_bac/Ni-Hgenase"/>
</dbReference>
<evidence type="ECO:0000256" key="4">
    <source>
        <dbReference type="ARBA" id="ARBA00022475"/>
    </source>
</evidence>
<comment type="subcellular location">
    <subcellularLocation>
        <location evidence="2">Cell membrane</location>
        <topology evidence="2">Multi-pass membrane protein</topology>
    </subcellularLocation>
</comment>
<organism evidence="15">
    <name type="scientific">Ectopseudomonas mendocina (strain ymp)</name>
    <name type="common">Pseudomonas mendocina</name>
    <dbReference type="NCBI Taxonomy" id="399739"/>
    <lineage>
        <taxon>Bacteria</taxon>
        <taxon>Pseudomonadati</taxon>
        <taxon>Pseudomonadota</taxon>
        <taxon>Gammaproteobacteria</taxon>
        <taxon>Pseudomonadales</taxon>
        <taxon>Pseudomonadaceae</taxon>
        <taxon>Ectopseudomonas</taxon>
    </lineage>
</organism>
<reference evidence="15" key="1">
    <citation type="submission" date="2007-04" db="EMBL/GenBank/DDBJ databases">
        <title>Complete sequence of Pseudomonas mendocina ymp.</title>
        <authorList>
            <consortium name="US DOE Joint Genome Institute"/>
            <person name="Copeland A."/>
            <person name="Lucas S."/>
            <person name="Lapidus A."/>
            <person name="Barry K."/>
            <person name="Glavina del Rio T."/>
            <person name="Dalin E."/>
            <person name="Tice H."/>
            <person name="Pitluck S."/>
            <person name="Kiss H."/>
            <person name="Brettin T."/>
            <person name="Detter J.C."/>
            <person name="Bruce D."/>
            <person name="Han C."/>
            <person name="Schmutz J."/>
            <person name="Larimer F."/>
            <person name="Land M."/>
            <person name="Hauser L."/>
            <person name="Kyrpides N."/>
            <person name="Mikhailova N."/>
            <person name="Hersman L."/>
            <person name="Dubois J."/>
            <person name="Maurice P."/>
            <person name="Richardson P."/>
        </authorList>
    </citation>
    <scope>NUCLEOTIDE SEQUENCE [LARGE SCALE GENOMIC DNA]</scope>
    <source>
        <strain evidence="15">Ymp</strain>
    </source>
</reference>
<keyword evidence="5" id="KW-0349">Heme</keyword>
<dbReference type="PANTHER" id="PTHR30529">
    <property type="entry name" value="CYTOCHROME B561"/>
    <property type="match status" value="1"/>
</dbReference>
<dbReference type="GO" id="GO:0009055">
    <property type="term" value="F:electron transfer activity"/>
    <property type="evidence" value="ECO:0007669"/>
    <property type="project" value="InterPro"/>
</dbReference>
<dbReference type="STRING" id="399739.Pmen_0418"/>
<evidence type="ECO:0000256" key="13">
    <source>
        <dbReference type="SAM" id="Phobius"/>
    </source>
</evidence>
<evidence type="ECO:0000256" key="12">
    <source>
        <dbReference type="ARBA" id="ARBA00037975"/>
    </source>
</evidence>
<keyword evidence="11 13" id="KW-0472">Membrane</keyword>
<evidence type="ECO:0000313" key="15">
    <source>
        <dbReference type="EMBL" id="ABP83191.1"/>
    </source>
</evidence>
<evidence type="ECO:0000259" key="14">
    <source>
        <dbReference type="Pfam" id="PF01292"/>
    </source>
</evidence>
<dbReference type="eggNOG" id="COG3038">
    <property type="taxonomic scope" value="Bacteria"/>
</dbReference>
<evidence type="ECO:0000256" key="1">
    <source>
        <dbReference type="ARBA" id="ARBA00001970"/>
    </source>
</evidence>
<keyword evidence="9 13" id="KW-1133">Transmembrane helix</keyword>
<comment type="cofactor">
    <cofactor evidence="1">
        <name>heme b</name>
        <dbReference type="ChEBI" id="CHEBI:60344"/>
    </cofactor>
</comment>
<dbReference type="SUPFAM" id="SSF81342">
    <property type="entry name" value="Transmembrane di-heme cytochromes"/>
    <property type="match status" value="1"/>
</dbReference>
<keyword evidence="7" id="KW-0479">Metal-binding</keyword>
<protein>
    <submittedName>
        <fullName evidence="15">Cytochrome B561</fullName>
    </submittedName>
</protein>
<gene>
    <name evidence="15" type="ordered locus">Pmen_0418</name>
</gene>
<keyword evidence="6 13" id="KW-0812">Transmembrane</keyword>
<dbReference type="Pfam" id="PF01292">
    <property type="entry name" value="Ni_hydr_CYTB"/>
    <property type="match status" value="1"/>
</dbReference>
<keyword evidence="3" id="KW-0813">Transport</keyword>
<dbReference type="Gene3D" id="1.20.950.20">
    <property type="entry name" value="Transmembrane di-heme cytochromes, Chain C"/>
    <property type="match status" value="1"/>
</dbReference>
<feature type="transmembrane region" description="Helical" evidence="13">
    <location>
        <begin position="25"/>
        <end position="49"/>
    </location>
</feature>
<dbReference type="InterPro" id="IPR052168">
    <property type="entry name" value="Cytochrome_b561_oxidase"/>
</dbReference>